<dbReference type="Proteomes" id="UP000640485">
    <property type="component" value="Unassembled WGS sequence"/>
</dbReference>
<organism evidence="1 2">
    <name type="scientific">Paracoccus caeni</name>
    <dbReference type="NCBI Taxonomy" id="657651"/>
    <lineage>
        <taxon>Bacteria</taxon>
        <taxon>Pseudomonadati</taxon>
        <taxon>Pseudomonadota</taxon>
        <taxon>Alphaproteobacteria</taxon>
        <taxon>Rhodobacterales</taxon>
        <taxon>Paracoccaceae</taxon>
        <taxon>Paracoccus</taxon>
    </lineage>
</organism>
<dbReference type="EMBL" id="JAEPRQ010000001">
    <property type="protein sequence ID" value="MBK4214664.1"/>
    <property type="molecule type" value="Genomic_DNA"/>
</dbReference>
<name>A0A934VZB7_9RHOB</name>
<proteinExistence type="predicted"/>
<keyword evidence="2" id="KW-1185">Reference proteome</keyword>
<sequence>MMFERKGCLYCLAWKRQIGPGYAESAAGRVAPLVVVDMDGPYPDGLALARRPVVTPTFVLMRNGMELGRIEGYSRPDAFYPALETLLAG</sequence>
<dbReference type="Gene3D" id="3.40.30.10">
    <property type="entry name" value="Glutaredoxin"/>
    <property type="match status" value="1"/>
</dbReference>
<evidence type="ECO:0000313" key="1">
    <source>
        <dbReference type="EMBL" id="MBK4214664.1"/>
    </source>
</evidence>
<protein>
    <submittedName>
        <fullName evidence="1">SoxS protein</fullName>
    </submittedName>
</protein>
<dbReference type="AlphaFoldDB" id="A0A934VZB7"/>
<dbReference type="InterPro" id="IPR036249">
    <property type="entry name" value="Thioredoxin-like_sf"/>
</dbReference>
<gene>
    <name evidence="1" type="ORF">JJJ17_01850</name>
</gene>
<evidence type="ECO:0000313" key="2">
    <source>
        <dbReference type="Proteomes" id="UP000640485"/>
    </source>
</evidence>
<accession>A0A934VZB7</accession>
<comment type="caution">
    <text evidence="1">The sequence shown here is derived from an EMBL/GenBank/DDBJ whole genome shotgun (WGS) entry which is preliminary data.</text>
</comment>
<reference evidence="1" key="1">
    <citation type="submission" date="2021-01" db="EMBL/GenBank/DDBJ databases">
        <title>Paracoccus amoyensis sp. nov., isolated from the surface seawater along the coast of Xiamen Island, China.</title>
        <authorList>
            <person name="Lyu L."/>
        </authorList>
    </citation>
    <scope>NUCLEOTIDE SEQUENCE</scope>
    <source>
        <strain evidence="1">MJ17</strain>
    </source>
</reference>
<dbReference type="SUPFAM" id="SSF52833">
    <property type="entry name" value="Thioredoxin-like"/>
    <property type="match status" value="1"/>
</dbReference>